<dbReference type="InterPro" id="IPR006311">
    <property type="entry name" value="TAT_signal"/>
</dbReference>
<dbReference type="Pfam" id="PF07143">
    <property type="entry name" value="CrtC"/>
    <property type="match status" value="1"/>
</dbReference>
<dbReference type="InterPro" id="IPR010791">
    <property type="entry name" value="AttH_dom"/>
</dbReference>
<feature type="domain" description="AttH" evidence="1">
    <location>
        <begin position="62"/>
        <end position="230"/>
    </location>
</feature>
<dbReference type="Proteomes" id="UP000295701">
    <property type="component" value="Unassembled WGS sequence"/>
</dbReference>
<sequence>MNADRLTRRRFLCAASITAMATRAPAQGFAGLGRASEDYAMPRRGEPLRFPADHGPHPRFRIEWWYLTANLRDADGTDYGIQWTLFRSALRPDDAGTGAWRSAQAWLGHAALTTPELHRADERFARGDIGQAGVTVTPFEARIDDWSLSGPDFDRLDLRAAGPDFGYELALTAEGPLVFHGDDGFSVKSAAGQASRYYSQPFYRAEGVLRLPDREIAVTGRAWLDREWSSQPLAADQEGWDWFSLHLEGGAKLMGFQLRSESGPAFTAATHIAPDGTTEAFPDGAFSAEPLATAEVAGRDIPVRWRIALPARGIDGTVEALNPDAWNGLAFPYWEGPVRLSGSHDGIGYLEMTGYE</sequence>
<evidence type="ECO:0000313" key="3">
    <source>
        <dbReference type="Proteomes" id="UP000295701"/>
    </source>
</evidence>
<evidence type="ECO:0000259" key="1">
    <source>
        <dbReference type="Pfam" id="PF07143"/>
    </source>
</evidence>
<dbReference type="RefSeq" id="WP_133396684.1">
    <property type="nucleotide sequence ID" value="NZ_SNAA01000008.1"/>
</dbReference>
<dbReference type="PANTHER" id="PTHR38591">
    <property type="entry name" value="HYDROLASE"/>
    <property type="match status" value="1"/>
</dbReference>
<dbReference type="OrthoDB" id="9770826at2"/>
<dbReference type="PROSITE" id="PS51318">
    <property type="entry name" value="TAT"/>
    <property type="match status" value="1"/>
</dbReference>
<dbReference type="Pfam" id="PF17186">
    <property type="entry name" value="Lipocalin_9"/>
    <property type="match status" value="1"/>
</dbReference>
<reference evidence="2 3" key="1">
    <citation type="submission" date="2019-03" db="EMBL/GenBank/DDBJ databases">
        <title>Primorskyibacter sp. SS33 isolated from sediments.</title>
        <authorList>
            <person name="Xunke S."/>
        </authorList>
    </citation>
    <scope>NUCLEOTIDE SEQUENCE [LARGE SCALE GENOMIC DNA]</scope>
    <source>
        <strain evidence="2 3">SS33</strain>
    </source>
</reference>
<dbReference type="InterPro" id="IPR023374">
    <property type="entry name" value="AttH-like_dom_sf"/>
</dbReference>
<dbReference type="PANTHER" id="PTHR38591:SF1">
    <property type="entry name" value="BLL1000 PROTEIN"/>
    <property type="match status" value="1"/>
</dbReference>
<accession>A0A4R6AEJ5</accession>
<dbReference type="SUPFAM" id="SSF159245">
    <property type="entry name" value="AttH-like"/>
    <property type="match status" value="1"/>
</dbReference>
<dbReference type="Gene3D" id="2.40.370.10">
    <property type="entry name" value="AttH-like domain"/>
    <property type="match status" value="2"/>
</dbReference>
<dbReference type="EMBL" id="SNAA01000008">
    <property type="protein sequence ID" value="TDL79673.1"/>
    <property type="molecule type" value="Genomic_DNA"/>
</dbReference>
<gene>
    <name evidence="2" type="ORF">E2L08_08690</name>
</gene>
<comment type="caution">
    <text evidence="2">The sequence shown here is derived from an EMBL/GenBank/DDBJ whole genome shotgun (WGS) entry which is preliminary data.</text>
</comment>
<dbReference type="AlphaFoldDB" id="A0A4R6AEJ5"/>
<evidence type="ECO:0000313" key="2">
    <source>
        <dbReference type="EMBL" id="TDL79673.1"/>
    </source>
</evidence>
<name>A0A4R6AEJ5_9RHOB</name>
<organism evidence="2 3">
    <name type="scientific">Palleronia sediminis</name>
    <dbReference type="NCBI Taxonomy" id="2547833"/>
    <lineage>
        <taxon>Bacteria</taxon>
        <taxon>Pseudomonadati</taxon>
        <taxon>Pseudomonadota</taxon>
        <taxon>Alphaproteobacteria</taxon>
        <taxon>Rhodobacterales</taxon>
        <taxon>Roseobacteraceae</taxon>
        <taxon>Palleronia</taxon>
    </lineage>
</organism>
<protein>
    <submittedName>
        <fullName evidence="2">Iron ABC transporter permease</fullName>
    </submittedName>
</protein>
<keyword evidence="3" id="KW-1185">Reference proteome</keyword>
<proteinExistence type="predicted"/>